<evidence type="ECO:0000313" key="1">
    <source>
        <dbReference type="EMBL" id="ESU77747.1"/>
    </source>
</evidence>
<dbReference type="EMBL" id="AXUT01000314">
    <property type="protein sequence ID" value="ESU77747.1"/>
    <property type="molecule type" value="Genomic_DNA"/>
</dbReference>
<dbReference type="Pfam" id="PF25753">
    <property type="entry name" value="SF0329"/>
    <property type="match status" value="1"/>
</dbReference>
<protein>
    <submittedName>
        <fullName evidence="1">Uncharacterized protein</fullName>
    </submittedName>
</protein>
<reference evidence="1 2" key="1">
    <citation type="submission" date="2013-10" db="EMBL/GenBank/DDBJ databases">
        <title>Draft genomes and the virulence plasmids of Sd1617 vaccine constructs: WRSd3 and WRSd5.</title>
        <authorList>
            <person name="Aksomboon Vongsawan A."/>
            <person name="Venkatesan M.M."/>
            <person name="Vaisvil B."/>
            <person name="Emel G."/>
            <person name="Kepatral V."/>
            <person name="Sethabutr O."/>
            <person name="Serichantalergs O."/>
            <person name="Mason C."/>
        </authorList>
    </citation>
    <scope>NUCLEOTIDE SEQUENCE [LARGE SCALE GENOMIC DNA]</scope>
    <source>
        <strain evidence="1 2">WRSd3</strain>
    </source>
</reference>
<gene>
    <name evidence="1" type="ORF">WRSd3_03428</name>
</gene>
<dbReference type="AlphaFoldDB" id="A0A090ND36"/>
<comment type="caution">
    <text evidence="1">The sequence shown here is derived from an EMBL/GenBank/DDBJ whole genome shotgun (WGS) entry which is preliminary data.</text>
</comment>
<dbReference type="Proteomes" id="UP000017944">
    <property type="component" value="Unassembled WGS sequence"/>
</dbReference>
<proteinExistence type="predicted"/>
<accession>A0A090ND36</accession>
<organism evidence="1 2">
    <name type="scientific">Shigella dysenteriae WRSd3</name>
    <dbReference type="NCBI Taxonomy" id="1401327"/>
    <lineage>
        <taxon>Bacteria</taxon>
        <taxon>Pseudomonadati</taxon>
        <taxon>Pseudomonadota</taxon>
        <taxon>Gammaproteobacteria</taxon>
        <taxon>Enterobacterales</taxon>
        <taxon>Enterobacteriaceae</taxon>
        <taxon>Shigella</taxon>
    </lineage>
</organism>
<name>A0A090ND36_SHIDY</name>
<evidence type="ECO:0000313" key="2">
    <source>
        <dbReference type="Proteomes" id="UP000017944"/>
    </source>
</evidence>
<dbReference type="InterPro" id="IPR057955">
    <property type="entry name" value="SF0329-like"/>
</dbReference>
<dbReference type="RefSeq" id="WP_000194191.1">
    <property type="nucleotide sequence ID" value="NZ_AXUT01000314.1"/>
</dbReference>
<sequence>MTQRPWSKLQREIYDLLTPTINLQIHCTRYPMRNQNGGSTDLPRYWITLDKNVIWDYPKDFIAGNGGVRNFHGETCWYPYLTDICSISDLLREYIDTPKAEFLTKQFTSDKWGLVNILRAADRRIGMRRLDQLRRKTHNIAALKIIARRSE</sequence>
<dbReference type="PATRIC" id="fig|1401327.3.peg.3168"/>